<protein>
    <submittedName>
        <fullName evidence="10">Peptidase S8/S53 domain-containing protein</fullName>
    </submittedName>
</protein>
<name>A0AAE0IT20_9PEZI</name>
<accession>A0AAE0IT20</accession>
<evidence type="ECO:0000256" key="6">
    <source>
        <dbReference type="ARBA" id="ARBA00022837"/>
    </source>
</evidence>
<dbReference type="GO" id="GO:0006508">
    <property type="term" value="P:proteolysis"/>
    <property type="evidence" value="ECO:0007669"/>
    <property type="project" value="UniProtKB-KW"/>
</dbReference>
<evidence type="ECO:0000256" key="5">
    <source>
        <dbReference type="ARBA" id="ARBA00022825"/>
    </source>
</evidence>
<organism evidence="10 11">
    <name type="scientific">Apodospora peruviana</name>
    <dbReference type="NCBI Taxonomy" id="516989"/>
    <lineage>
        <taxon>Eukaryota</taxon>
        <taxon>Fungi</taxon>
        <taxon>Dikarya</taxon>
        <taxon>Ascomycota</taxon>
        <taxon>Pezizomycotina</taxon>
        <taxon>Sordariomycetes</taxon>
        <taxon>Sordariomycetidae</taxon>
        <taxon>Sordariales</taxon>
        <taxon>Lasiosphaeriaceae</taxon>
        <taxon>Apodospora</taxon>
    </lineage>
</organism>
<feature type="binding site" evidence="8">
    <location>
        <position position="874"/>
    </location>
    <ligand>
        <name>Ca(2+)</name>
        <dbReference type="ChEBI" id="CHEBI:29108"/>
    </ligand>
</feature>
<evidence type="ECO:0000256" key="1">
    <source>
        <dbReference type="ARBA" id="ARBA00004239"/>
    </source>
</evidence>
<feature type="binding site" evidence="8">
    <location>
        <position position="853"/>
    </location>
    <ligand>
        <name>Ca(2+)</name>
        <dbReference type="ChEBI" id="CHEBI:29108"/>
    </ligand>
</feature>
<feature type="active site" description="Charge relay system" evidence="8">
    <location>
        <position position="559"/>
    </location>
</feature>
<dbReference type="EMBL" id="JAUEDM010000001">
    <property type="protein sequence ID" value="KAK3330744.1"/>
    <property type="molecule type" value="Genomic_DNA"/>
</dbReference>
<dbReference type="SUPFAM" id="SSF54897">
    <property type="entry name" value="Protease propeptides/inhibitors"/>
    <property type="match status" value="1"/>
</dbReference>
<dbReference type="InterPro" id="IPR036852">
    <property type="entry name" value="Peptidase_S8/S53_dom_sf"/>
</dbReference>
<proteinExistence type="predicted"/>
<dbReference type="SUPFAM" id="SSF52743">
    <property type="entry name" value="Subtilisin-like"/>
    <property type="match status" value="1"/>
</dbReference>
<sequence>MSDRRKFPGEATSRQPLSSTILYGCASGLLGAAVMTMGQKAEQQVTNRPNSYVPGRTLQRLSSGHAASANEEFAWNMAMHYGQGAVAGVIRAYMAWKGVRGPFADFMFIGIRLLIDQTLENYTGVGALPWTWPIEEQIIDIIHKTVYALATGYLIDKNAEVSSRYSYSFLSHTSEIGWRQRYNILVSVWKVWPQTEVAEKASVMIGWCRFQLSDGFVLSLTIMYLRLSVFRFNILSRPVSVRTRASAELNMVLYRSVWAILVALVFTTASNCHPTFSKVVHERRDAVHAEWTKIARANPDTPLTLRIGLKQQNLERAEEFMHAVAHPGSEQYGLFWTPQQVADMFAPSADAIAETEDWLQGEGVTMDRISKSSGRNWVRVKTTVGEAETLLDTTYNVYENGDGAKVVACEAYSVPATVQRHVDLITPTIQFDTNISGLRRRTVDRRDAITPKFKKLPPYRHHGHDDESLDNCSNITTPACLRALYDIPKNVKPAKGNSYGIVEFAPQSYNQTDLDGFFSIYTSGQAAVPNGTAPVYNPIDGGYLSDEPGITTRGESNLDLCYAIALTYPQNVTLYQVGDNYGSNPATNNNFLDAIDGSYCSFEGGDDYINGDANYPHDASWPGAYTGENQCGVWNATKVISVSYGRDEAIRPRSYTARECTEYMKLGLMGVTVLFSSGDRGVAGVTGRCLTPNGGLTPPWNSDPAIFNPVFPGTCPWVTAVGGTSLPVNGTIRSKEVVATDFWPSGGFSNVFDLPKYQAAAIRTYYKYHDPGYNSSTYNATQKARGFPDIALMSQNFITGLDGDFWAFTGTSASSPLLGAIITLINGERLKAGKNTVGFINPVLYEHPEIFNDVTEGSIGGCNTPGFKAVKGWDPASGLGTTTYPRLKKLFMSLP</sequence>
<dbReference type="Proteomes" id="UP001283341">
    <property type="component" value="Unassembled WGS sequence"/>
</dbReference>
<keyword evidence="5 8" id="KW-0720">Serine protease</keyword>
<reference evidence="10" key="2">
    <citation type="submission" date="2023-06" db="EMBL/GenBank/DDBJ databases">
        <authorList>
            <consortium name="Lawrence Berkeley National Laboratory"/>
            <person name="Haridas S."/>
            <person name="Hensen N."/>
            <person name="Bonometti L."/>
            <person name="Westerberg I."/>
            <person name="Brannstrom I.O."/>
            <person name="Guillou S."/>
            <person name="Cros-Aarteil S."/>
            <person name="Calhoun S."/>
            <person name="Kuo A."/>
            <person name="Mondo S."/>
            <person name="Pangilinan J."/>
            <person name="Riley R."/>
            <person name="Labutti K."/>
            <person name="Andreopoulos B."/>
            <person name="Lipzen A."/>
            <person name="Chen C."/>
            <person name="Yanf M."/>
            <person name="Daum C."/>
            <person name="Ng V."/>
            <person name="Clum A."/>
            <person name="Steindorff A."/>
            <person name="Ohm R."/>
            <person name="Martin F."/>
            <person name="Silar P."/>
            <person name="Natvig D."/>
            <person name="Lalanne C."/>
            <person name="Gautier V."/>
            <person name="Ament-Velasquez S.L."/>
            <person name="Kruys A."/>
            <person name="Hutchinson M.I."/>
            <person name="Powell A.J."/>
            <person name="Barry K."/>
            <person name="Miller A.N."/>
            <person name="Grigoriev I.V."/>
            <person name="Debuchy R."/>
            <person name="Gladieux P."/>
            <person name="Thoren M.H."/>
            <person name="Johannesson H."/>
        </authorList>
    </citation>
    <scope>NUCLEOTIDE SEQUENCE</scope>
    <source>
        <strain evidence="10">CBS 118394</strain>
    </source>
</reference>
<dbReference type="PROSITE" id="PS51257">
    <property type="entry name" value="PROKAR_LIPOPROTEIN"/>
    <property type="match status" value="1"/>
</dbReference>
<feature type="active site" description="Charge relay system" evidence="8">
    <location>
        <position position="555"/>
    </location>
</feature>
<evidence type="ECO:0000256" key="2">
    <source>
        <dbReference type="ARBA" id="ARBA00022670"/>
    </source>
</evidence>
<evidence type="ECO:0000313" key="11">
    <source>
        <dbReference type="Proteomes" id="UP001283341"/>
    </source>
</evidence>
<keyword evidence="11" id="KW-1185">Reference proteome</keyword>
<keyword evidence="6 8" id="KW-0106">Calcium</keyword>
<evidence type="ECO:0000256" key="8">
    <source>
        <dbReference type="PROSITE-ProRule" id="PRU01032"/>
    </source>
</evidence>
<keyword evidence="3 8" id="KW-0479">Metal-binding</keyword>
<dbReference type="GO" id="GO:0004252">
    <property type="term" value="F:serine-type endopeptidase activity"/>
    <property type="evidence" value="ECO:0007669"/>
    <property type="project" value="UniProtKB-UniRule"/>
</dbReference>
<dbReference type="PROSITE" id="PS51695">
    <property type="entry name" value="SEDOLISIN"/>
    <property type="match status" value="1"/>
</dbReference>
<dbReference type="PANTHER" id="PTHR14218">
    <property type="entry name" value="PROTEASE S8 TRIPEPTIDYL PEPTIDASE I CLN2"/>
    <property type="match status" value="1"/>
</dbReference>
<evidence type="ECO:0000259" key="9">
    <source>
        <dbReference type="PROSITE" id="PS51695"/>
    </source>
</evidence>
<dbReference type="AlphaFoldDB" id="A0AAE0IT20"/>
<dbReference type="SMART" id="SM00944">
    <property type="entry name" value="Pro-kuma_activ"/>
    <property type="match status" value="1"/>
</dbReference>
<dbReference type="GO" id="GO:0008240">
    <property type="term" value="F:tripeptidyl-peptidase activity"/>
    <property type="evidence" value="ECO:0007669"/>
    <property type="project" value="TreeGrafter"/>
</dbReference>
<reference evidence="10" key="1">
    <citation type="journal article" date="2023" name="Mol. Phylogenet. Evol.">
        <title>Genome-scale phylogeny and comparative genomics of the fungal order Sordariales.</title>
        <authorList>
            <person name="Hensen N."/>
            <person name="Bonometti L."/>
            <person name="Westerberg I."/>
            <person name="Brannstrom I.O."/>
            <person name="Guillou S."/>
            <person name="Cros-Aarteil S."/>
            <person name="Calhoun S."/>
            <person name="Haridas S."/>
            <person name="Kuo A."/>
            <person name="Mondo S."/>
            <person name="Pangilinan J."/>
            <person name="Riley R."/>
            <person name="LaButti K."/>
            <person name="Andreopoulos B."/>
            <person name="Lipzen A."/>
            <person name="Chen C."/>
            <person name="Yan M."/>
            <person name="Daum C."/>
            <person name="Ng V."/>
            <person name="Clum A."/>
            <person name="Steindorff A."/>
            <person name="Ohm R.A."/>
            <person name="Martin F."/>
            <person name="Silar P."/>
            <person name="Natvig D.O."/>
            <person name="Lalanne C."/>
            <person name="Gautier V."/>
            <person name="Ament-Velasquez S.L."/>
            <person name="Kruys A."/>
            <person name="Hutchinson M.I."/>
            <person name="Powell A.J."/>
            <person name="Barry K."/>
            <person name="Miller A.N."/>
            <person name="Grigoriev I.V."/>
            <person name="Debuchy R."/>
            <person name="Gladieux P."/>
            <person name="Hiltunen Thoren M."/>
            <person name="Johannesson H."/>
        </authorList>
    </citation>
    <scope>NUCLEOTIDE SEQUENCE</scope>
    <source>
        <strain evidence="10">CBS 118394</strain>
    </source>
</reference>
<dbReference type="InterPro" id="IPR015366">
    <property type="entry name" value="S53_propep"/>
</dbReference>
<dbReference type="Pfam" id="PF09286">
    <property type="entry name" value="Pro-kuma_activ"/>
    <property type="match status" value="1"/>
</dbReference>
<evidence type="ECO:0000313" key="10">
    <source>
        <dbReference type="EMBL" id="KAK3330744.1"/>
    </source>
</evidence>
<dbReference type="GO" id="GO:0046872">
    <property type="term" value="F:metal ion binding"/>
    <property type="evidence" value="ECO:0007669"/>
    <property type="project" value="UniProtKB-UniRule"/>
</dbReference>
<keyword evidence="2 8" id="KW-0645">Protease</keyword>
<dbReference type="CDD" id="cd11377">
    <property type="entry name" value="Pro-peptidase_S53"/>
    <property type="match status" value="1"/>
</dbReference>
<comment type="subcellular location">
    <subcellularLocation>
        <location evidence="1">Secreted</location>
        <location evidence="1">Extracellular space</location>
    </subcellularLocation>
</comment>
<evidence type="ECO:0000256" key="3">
    <source>
        <dbReference type="ARBA" id="ARBA00022723"/>
    </source>
</evidence>
<dbReference type="Gene3D" id="3.40.50.200">
    <property type="entry name" value="Peptidase S8/S53 domain"/>
    <property type="match status" value="1"/>
</dbReference>
<evidence type="ECO:0000256" key="7">
    <source>
        <dbReference type="ARBA" id="ARBA00023145"/>
    </source>
</evidence>
<feature type="domain" description="Peptidase S53" evidence="9">
    <location>
        <begin position="475"/>
        <end position="894"/>
    </location>
</feature>
<keyword evidence="7" id="KW-0865">Zymogen</keyword>
<dbReference type="GO" id="GO:0005576">
    <property type="term" value="C:extracellular region"/>
    <property type="evidence" value="ECO:0007669"/>
    <property type="project" value="UniProtKB-SubCell"/>
</dbReference>
<evidence type="ECO:0000256" key="4">
    <source>
        <dbReference type="ARBA" id="ARBA00022801"/>
    </source>
</evidence>
<keyword evidence="4 8" id="KW-0378">Hydrolase</keyword>
<comment type="cofactor">
    <cofactor evidence="8">
        <name>Ca(2+)</name>
        <dbReference type="ChEBI" id="CHEBI:29108"/>
    </cofactor>
    <text evidence="8">Binds 1 Ca(2+) ion per subunit.</text>
</comment>
<comment type="caution">
    <text evidence="10">The sequence shown here is derived from an EMBL/GenBank/DDBJ whole genome shotgun (WGS) entry which is preliminary data.</text>
</comment>
<dbReference type="InterPro" id="IPR050819">
    <property type="entry name" value="Tripeptidyl-peptidase_I"/>
</dbReference>
<feature type="binding site" evidence="8">
    <location>
        <position position="854"/>
    </location>
    <ligand>
        <name>Ca(2+)</name>
        <dbReference type="ChEBI" id="CHEBI:29108"/>
    </ligand>
</feature>
<dbReference type="CDD" id="cd04056">
    <property type="entry name" value="Peptidases_S53"/>
    <property type="match status" value="1"/>
</dbReference>
<feature type="active site" description="Charge relay system" evidence="8">
    <location>
        <position position="812"/>
    </location>
</feature>
<gene>
    <name evidence="10" type="ORF">B0H66DRAFT_528087</name>
</gene>
<feature type="binding site" evidence="8">
    <location>
        <position position="872"/>
    </location>
    <ligand>
        <name>Ca(2+)</name>
        <dbReference type="ChEBI" id="CHEBI:29108"/>
    </ligand>
</feature>
<dbReference type="PANTHER" id="PTHR14218:SF19">
    <property type="entry name" value="SERINE PROTEASE AORO, PUTATIVE (AFU_ORTHOLOGUE AFUA_6G10250)-RELATED"/>
    <property type="match status" value="1"/>
</dbReference>
<dbReference type="InterPro" id="IPR030400">
    <property type="entry name" value="Sedolisin_dom"/>
</dbReference>